<dbReference type="AlphaFoldDB" id="A0A4S3K7R6"/>
<gene>
    <name evidence="2" type="ORF">DFR24_1288</name>
</gene>
<feature type="transmembrane region" description="Helical" evidence="1">
    <location>
        <begin position="129"/>
        <end position="154"/>
    </location>
</feature>
<keyword evidence="1" id="KW-1133">Transmembrane helix</keyword>
<protein>
    <recommendedName>
        <fullName evidence="4">DUF4386 domain-containing protein</fullName>
    </recommendedName>
</protein>
<accession>A0A4S3K7R6</accession>
<dbReference type="RefSeq" id="WP_133880453.1">
    <property type="nucleotide sequence ID" value="NZ_MWIN01000006.1"/>
</dbReference>
<feature type="transmembrane region" description="Helical" evidence="1">
    <location>
        <begin position="199"/>
        <end position="221"/>
    </location>
</feature>
<name>A0A4S3K7R6_9GAMM</name>
<feature type="transmembrane region" description="Helical" evidence="1">
    <location>
        <begin position="7"/>
        <end position="30"/>
    </location>
</feature>
<feature type="transmembrane region" description="Helical" evidence="1">
    <location>
        <begin position="92"/>
        <end position="114"/>
    </location>
</feature>
<keyword evidence="3" id="KW-1185">Reference proteome</keyword>
<dbReference type="EMBL" id="SOBT01000008">
    <property type="protein sequence ID" value="TDU31904.1"/>
    <property type="molecule type" value="Genomic_DNA"/>
</dbReference>
<proteinExistence type="predicted"/>
<dbReference type="Proteomes" id="UP000295341">
    <property type="component" value="Unassembled WGS sequence"/>
</dbReference>
<evidence type="ECO:0008006" key="4">
    <source>
        <dbReference type="Google" id="ProtNLM"/>
    </source>
</evidence>
<organism evidence="2 3">
    <name type="scientific">Panacagrimonas perspica</name>
    <dbReference type="NCBI Taxonomy" id="381431"/>
    <lineage>
        <taxon>Bacteria</taxon>
        <taxon>Pseudomonadati</taxon>
        <taxon>Pseudomonadota</taxon>
        <taxon>Gammaproteobacteria</taxon>
        <taxon>Nevskiales</taxon>
        <taxon>Nevskiaceae</taxon>
        <taxon>Panacagrimonas</taxon>
    </lineage>
</organism>
<feature type="transmembrane region" description="Helical" evidence="1">
    <location>
        <begin position="50"/>
        <end position="72"/>
    </location>
</feature>
<evidence type="ECO:0000313" key="2">
    <source>
        <dbReference type="EMBL" id="TDU31904.1"/>
    </source>
</evidence>
<comment type="caution">
    <text evidence="2">The sequence shown here is derived from an EMBL/GenBank/DDBJ whole genome shotgun (WGS) entry which is preliminary data.</text>
</comment>
<keyword evidence="1" id="KW-0812">Transmembrane</keyword>
<dbReference type="OrthoDB" id="7066463at2"/>
<evidence type="ECO:0000313" key="3">
    <source>
        <dbReference type="Proteomes" id="UP000295341"/>
    </source>
</evidence>
<evidence type="ECO:0000256" key="1">
    <source>
        <dbReference type="SAM" id="Phobius"/>
    </source>
</evidence>
<feature type="transmembrane region" description="Helical" evidence="1">
    <location>
        <begin position="166"/>
        <end position="187"/>
    </location>
</feature>
<reference evidence="2 3" key="1">
    <citation type="submission" date="2019-03" db="EMBL/GenBank/DDBJ databases">
        <title>Genomic Encyclopedia of Type Strains, Phase IV (KMG-IV): sequencing the most valuable type-strain genomes for metagenomic binning, comparative biology and taxonomic classification.</title>
        <authorList>
            <person name="Goeker M."/>
        </authorList>
    </citation>
    <scope>NUCLEOTIDE SEQUENCE [LARGE SCALE GENOMIC DNA]</scope>
    <source>
        <strain evidence="2 3">DSM 26377</strain>
    </source>
</reference>
<sequence>MNGQRWCALGGPAFVLLFSVGFIFCAGFMPAPAPTMPADELAAMYRDNSVMIRVGCALMMFATGLLLPWLSLISAQMSRIKTCSPALANTQLTTGTAVVAFLMLPVLLWAVTAFRPERDPAMTQLFNDLAWLCLVTPVSIAVLQVVALGVAILGDRAAQPVFPRWAGYYNLWTGFIFVPGVAAMFARSGPFAWNGLLPYWIPFAFFGAWFLVMYVLLLGAIRQQEQQQAGTAA</sequence>
<keyword evidence="1" id="KW-0472">Membrane</keyword>